<dbReference type="Gene3D" id="3.30.429.10">
    <property type="entry name" value="Macrophage Migration Inhibitory Factor"/>
    <property type="match status" value="1"/>
</dbReference>
<dbReference type="SUPFAM" id="SSF55331">
    <property type="entry name" value="Tautomerase/MIF"/>
    <property type="match status" value="1"/>
</dbReference>
<name>A0A482VXL3_ASBVE</name>
<dbReference type="OrthoDB" id="6432525at2759"/>
<dbReference type="InterPro" id="IPR036865">
    <property type="entry name" value="CRAL-TRIO_dom_sf"/>
</dbReference>
<dbReference type="InterPro" id="IPR036273">
    <property type="entry name" value="CRAL/TRIO_N_dom_sf"/>
</dbReference>
<dbReference type="PANTHER" id="PTHR10174">
    <property type="entry name" value="ALPHA-TOCOPHEROL TRANSFER PROTEIN-RELATED"/>
    <property type="match status" value="1"/>
</dbReference>
<dbReference type="InterPro" id="IPR014347">
    <property type="entry name" value="Tautomerase/MIF_sf"/>
</dbReference>
<dbReference type="SUPFAM" id="SSF46938">
    <property type="entry name" value="CRAL/TRIO N-terminal domain"/>
    <property type="match status" value="2"/>
</dbReference>
<dbReference type="Pfam" id="PF01187">
    <property type="entry name" value="MIF"/>
    <property type="match status" value="1"/>
</dbReference>
<dbReference type="GO" id="GO:0016020">
    <property type="term" value="C:membrane"/>
    <property type="evidence" value="ECO:0007669"/>
    <property type="project" value="TreeGrafter"/>
</dbReference>
<dbReference type="PANTHER" id="PTHR10174:SF213">
    <property type="entry name" value="CRAL-TRIO DOMAIN-CONTAINING PROTEIN"/>
    <property type="match status" value="1"/>
</dbReference>
<gene>
    <name evidence="3" type="ORF">BDFB_004462</name>
</gene>
<evidence type="ECO:0000313" key="4">
    <source>
        <dbReference type="Proteomes" id="UP000292052"/>
    </source>
</evidence>
<dbReference type="AlphaFoldDB" id="A0A482VXL3"/>
<dbReference type="Pfam" id="PF00650">
    <property type="entry name" value="CRAL_TRIO"/>
    <property type="match status" value="2"/>
</dbReference>
<feature type="domain" description="CRAL-TRIO" evidence="2">
    <location>
        <begin position="149"/>
        <end position="245"/>
    </location>
</feature>
<dbReference type="InterPro" id="IPR001398">
    <property type="entry name" value="Macrophage_inhib_fac"/>
</dbReference>
<reference evidence="3 4" key="1">
    <citation type="submission" date="2017-03" db="EMBL/GenBank/DDBJ databases">
        <title>Genome of the blue death feigning beetle - Asbolus verrucosus.</title>
        <authorList>
            <person name="Rider S.D."/>
        </authorList>
    </citation>
    <scope>NUCLEOTIDE SEQUENCE [LARGE SCALE GENOMIC DNA]</scope>
    <source>
        <strain evidence="3">Butters</strain>
        <tissue evidence="3">Head and leg muscle</tissue>
    </source>
</reference>
<dbReference type="SMART" id="SM00516">
    <property type="entry name" value="SEC14"/>
    <property type="match status" value="2"/>
</dbReference>
<accession>A0A482VXL3</accession>
<dbReference type="EMBL" id="QDEB01050308">
    <property type="protein sequence ID" value="RZC37681.1"/>
    <property type="molecule type" value="Genomic_DNA"/>
</dbReference>
<feature type="domain" description="CRAL-TRIO" evidence="2">
    <location>
        <begin position="435"/>
        <end position="538"/>
    </location>
</feature>
<sequence length="701" mass="79663">MALNFLSVQNEYGKDKDLKENDVKALMDWVNMQPHLPQINELQAILFLQSCYYSNEAAKTAIDTYFTVRTLCPDLFGGRNPLVSPLKEGLNVALFSILPKLTPEGYSVIFMKLMDSNPDHYNFAVQLKYFDMTCMMHLHQEGTSKGHLIVIDMKGVMFGHVTKLGPLNMKKFLYYLQEAMPLRLKGMHYFNIVPFMDKILALMRPFMKKELMDMLYLHNTVEDLLKFVPRECLPQDYGGEAEATPILHEKIKQKITENAAFFDWEEKQVVDESKRPGKPKNVGDIFGVEGTFKNMSVQQFDVEEQYEKDKNLKREDVKVLVEWLSKQPHLPKATEAQLMLFLKSCYYRLEPTKSAIDNFFTVRTLCPEIFGCPSTESLKQELSVGSINVLPKKTPEGYCVVFMKLIDFNPDNYRCVNQINLLDLHMMLHLHQNGPCNGVLTVADMKGLAFGHVTRFNLVAIKKHLYYVQEATPVRIKGLHYINVVPFIDKLLAMVKPFMKKELMDMLNFHTDSMETLYKYVPKECLPEDYGGDAPPLATLHAQNAKNLLENVDLFKWMDTQKVDERRRPDKPKNAGEIFGVDGTFKKLETNVPQDKIPPNLPQKLCEVVSKSLGKPIGYCVATVIGGVNMSFGGTDAPAAQATLMSIGALGVDQNKKHSKALYEVVSKELGVPRDRMYIHFINAASSDVGFNGSTFHDILG</sequence>
<dbReference type="Gene3D" id="3.40.525.10">
    <property type="entry name" value="CRAL-TRIO lipid binding domain"/>
    <property type="match status" value="2"/>
</dbReference>
<keyword evidence="4" id="KW-1185">Reference proteome</keyword>
<comment type="caution">
    <text evidence="3">The sequence shown here is derived from an EMBL/GenBank/DDBJ whole genome shotgun (WGS) entry which is preliminary data.</text>
</comment>
<dbReference type="PROSITE" id="PS50191">
    <property type="entry name" value="CRAL_TRIO"/>
    <property type="match status" value="2"/>
</dbReference>
<evidence type="ECO:0000313" key="3">
    <source>
        <dbReference type="EMBL" id="RZC37681.1"/>
    </source>
</evidence>
<dbReference type="PRINTS" id="PR00180">
    <property type="entry name" value="CRETINALDHBP"/>
</dbReference>
<comment type="similarity">
    <text evidence="1">Belongs to the MIF family.</text>
</comment>
<dbReference type="SUPFAM" id="SSF52087">
    <property type="entry name" value="CRAL/TRIO domain"/>
    <property type="match status" value="2"/>
</dbReference>
<protein>
    <recommendedName>
        <fullName evidence="2">CRAL-TRIO domain-containing protein</fullName>
    </recommendedName>
</protein>
<dbReference type="GO" id="GO:1902936">
    <property type="term" value="F:phosphatidylinositol bisphosphate binding"/>
    <property type="evidence" value="ECO:0007669"/>
    <property type="project" value="TreeGrafter"/>
</dbReference>
<organism evidence="3 4">
    <name type="scientific">Asbolus verrucosus</name>
    <name type="common">Desert ironclad beetle</name>
    <dbReference type="NCBI Taxonomy" id="1661398"/>
    <lineage>
        <taxon>Eukaryota</taxon>
        <taxon>Metazoa</taxon>
        <taxon>Ecdysozoa</taxon>
        <taxon>Arthropoda</taxon>
        <taxon>Hexapoda</taxon>
        <taxon>Insecta</taxon>
        <taxon>Pterygota</taxon>
        <taxon>Neoptera</taxon>
        <taxon>Endopterygota</taxon>
        <taxon>Coleoptera</taxon>
        <taxon>Polyphaga</taxon>
        <taxon>Cucujiformia</taxon>
        <taxon>Tenebrionidae</taxon>
        <taxon>Pimeliinae</taxon>
        <taxon>Asbolus</taxon>
    </lineage>
</organism>
<dbReference type="CDD" id="cd00170">
    <property type="entry name" value="SEC14"/>
    <property type="match status" value="2"/>
</dbReference>
<proteinExistence type="inferred from homology"/>
<dbReference type="InterPro" id="IPR001251">
    <property type="entry name" value="CRAL-TRIO_dom"/>
</dbReference>
<evidence type="ECO:0000256" key="1">
    <source>
        <dbReference type="ARBA" id="ARBA00005851"/>
    </source>
</evidence>
<evidence type="ECO:0000259" key="2">
    <source>
        <dbReference type="PROSITE" id="PS50191"/>
    </source>
</evidence>
<dbReference type="Proteomes" id="UP000292052">
    <property type="component" value="Unassembled WGS sequence"/>
</dbReference>